<keyword evidence="1" id="KW-0732">Signal</keyword>
<evidence type="ECO:0000313" key="2">
    <source>
        <dbReference type="EMBL" id="MBL0739825.1"/>
    </source>
</evidence>
<feature type="signal peptide" evidence="1">
    <location>
        <begin position="1"/>
        <end position="19"/>
    </location>
</feature>
<dbReference type="EMBL" id="JAERRB010000001">
    <property type="protein sequence ID" value="MBL0739825.1"/>
    <property type="molecule type" value="Genomic_DNA"/>
</dbReference>
<dbReference type="Pfam" id="PF05960">
    <property type="entry name" value="DUF885"/>
    <property type="match status" value="1"/>
</dbReference>
<feature type="chain" id="PRO_5046109611" evidence="1">
    <location>
        <begin position="20"/>
        <end position="561"/>
    </location>
</feature>
<keyword evidence="3" id="KW-1185">Reference proteome</keyword>
<reference evidence="2 3" key="1">
    <citation type="submission" date="2021-01" db="EMBL/GenBank/DDBJ databases">
        <title>Chryseolinea sp. Jin1 Genome sequencing and assembly.</title>
        <authorList>
            <person name="Kim I."/>
        </authorList>
    </citation>
    <scope>NUCLEOTIDE SEQUENCE [LARGE SCALE GENOMIC DNA]</scope>
    <source>
        <strain evidence="2 3">Jin1</strain>
    </source>
</reference>
<dbReference type="RefSeq" id="WP_202006792.1">
    <property type="nucleotide sequence ID" value="NZ_JAERRB010000001.1"/>
</dbReference>
<dbReference type="Proteomes" id="UP000613030">
    <property type="component" value="Unassembled WGS sequence"/>
</dbReference>
<dbReference type="PANTHER" id="PTHR33361:SF2">
    <property type="entry name" value="DUF885 DOMAIN-CONTAINING PROTEIN"/>
    <property type="match status" value="1"/>
</dbReference>
<comment type="caution">
    <text evidence="2">The sequence shown here is derived from an EMBL/GenBank/DDBJ whole genome shotgun (WGS) entry which is preliminary data.</text>
</comment>
<evidence type="ECO:0000313" key="3">
    <source>
        <dbReference type="Proteomes" id="UP000613030"/>
    </source>
</evidence>
<dbReference type="InterPro" id="IPR010281">
    <property type="entry name" value="DUF885"/>
</dbReference>
<protein>
    <submittedName>
        <fullName evidence="2">DUF885 family protein</fullName>
    </submittedName>
</protein>
<sequence>MKLRLLSLFLFFMVTAGHGQNVAELIQQFSEDKYALYRKYPVQESKAYYTRFNLFYEGYRNVLKNLPYESLTAEAKVDYVLLQNQIEKEAYFHSLDEQKFDEVSSVLKFATPLYAFVEQRATGKTVNSPQTAQDFEDMTKAIAKAKETFAKAPFNSWQKADKAKLVVKSLQSALHESFDFYKGYDPQFTWWTVKPFHKLDSSLTAYASFLKDNYQNTSVKDDGSGIIGKPIGKSALLKSLELEFIPYSPEELIAIAQQQFAWCDAEMLKASQEMGFGNDWKAALEKVKGSYVAPGEQPAMVFGLATEAIRFLETNDLVTIPPLAKETWRMGMMSPAAQKINPFFLGGEEILISYPTNTMEHGEKLMSMRGNNPHFSRATVQHELIPGHHLQQYMQSRYKPYRSAFYTPFWTEGWALYWEMNLWDKGFAKSPEDRIGMLFWRMHRCARIIFSLSYHLEKMTPQQCIDFLVSRVGHEYANAEAEVRRSFTAGYDPLYQVSYMIGGLQLYALRKELVASGKMKEKDFHDRILKENGIPIEFVRAILIGEKLSPGYKSRWKFAQP</sequence>
<proteinExistence type="predicted"/>
<dbReference type="PANTHER" id="PTHR33361">
    <property type="entry name" value="GLR0591 PROTEIN"/>
    <property type="match status" value="1"/>
</dbReference>
<name>A0ABS1KK54_9BACT</name>
<accession>A0ABS1KK54</accession>
<organism evidence="2 3">
    <name type="scientific">Chryseolinea lacunae</name>
    <dbReference type="NCBI Taxonomy" id="2801331"/>
    <lineage>
        <taxon>Bacteria</taxon>
        <taxon>Pseudomonadati</taxon>
        <taxon>Bacteroidota</taxon>
        <taxon>Cytophagia</taxon>
        <taxon>Cytophagales</taxon>
        <taxon>Fulvivirgaceae</taxon>
        <taxon>Chryseolinea</taxon>
    </lineage>
</organism>
<evidence type="ECO:0000256" key="1">
    <source>
        <dbReference type="SAM" id="SignalP"/>
    </source>
</evidence>
<gene>
    <name evidence="2" type="ORF">JI741_01285</name>
</gene>